<keyword evidence="4" id="KW-0862">Zinc</keyword>
<dbReference type="EMBL" id="NASK01000096">
    <property type="protein sequence ID" value="OTQ49308.1"/>
    <property type="molecule type" value="Genomic_DNA"/>
</dbReference>
<dbReference type="SMART" id="SM00849">
    <property type="entry name" value="Lactamase_B"/>
    <property type="match status" value="1"/>
</dbReference>
<evidence type="ECO:0000256" key="3">
    <source>
        <dbReference type="ARBA" id="ARBA00022801"/>
    </source>
</evidence>
<dbReference type="OrthoDB" id="9802991at2"/>
<evidence type="ECO:0000313" key="6">
    <source>
        <dbReference type="EMBL" id="OTQ49308.1"/>
    </source>
</evidence>
<dbReference type="InterPro" id="IPR036866">
    <property type="entry name" value="RibonucZ/Hydroxyglut_hydro"/>
</dbReference>
<evidence type="ECO:0000256" key="4">
    <source>
        <dbReference type="ARBA" id="ARBA00022833"/>
    </source>
</evidence>
<dbReference type="Proteomes" id="UP000194968">
    <property type="component" value="Unassembled WGS sequence"/>
</dbReference>
<keyword evidence="3 6" id="KW-0378">Hydrolase</keyword>
<feature type="domain" description="Metallo-beta-lactamase" evidence="5">
    <location>
        <begin position="54"/>
        <end position="256"/>
    </location>
</feature>
<dbReference type="InterPro" id="IPR051013">
    <property type="entry name" value="MBL_superfamily_lactonases"/>
</dbReference>
<evidence type="ECO:0000256" key="1">
    <source>
        <dbReference type="ARBA" id="ARBA00007749"/>
    </source>
</evidence>
<dbReference type="PANTHER" id="PTHR42978">
    <property type="entry name" value="QUORUM-QUENCHING LACTONASE YTNP-RELATED-RELATED"/>
    <property type="match status" value="1"/>
</dbReference>
<accession>A0A242NTX3</accession>
<dbReference type="Pfam" id="PF00753">
    <property type="entry name" value="Lactamase_B"/>
    <property type="match status" value="1"/>
</dbReference>
<name>A0A242NTX3_9GAMM</name>
<dbReference type="PANTHER" id="PTHR42978:SF6">
    <property type="entry name" value="QUORUM-QUENCHING LACTONASE YTNP-RELATED"/>
    <property type="match status" value="1"/>
</dbReference>
<dbReference type="Gene3D" id="3.60.15.10">
    <property type="entry name" value="Ribonuclease Z/Hydroxyacylglutathione hydrolase-like"/>
    <property type="match status" value="1"/>
</dbReference>
<evidence type="ECO:0000256" key="2">
    <source>
        <dbReference type="ARBA" id="ARBA00022723"/>
    </source>
</evidence>
<dbReference type="RefSeq" id="WP_065651152.1">
    <property type="nucleotide sequence ID" value="NZ_NASD01000019.1"/>
</dbReference>
<dbReference type="AlphaFoldDB" id="A0A242NTX3"/>
<gene>
    <name evidence="6" type="ORF">B6D06_06800</name>
</gene>
<dbReference type="GO" id="GO:0046872">
    <property type="term" value="F:metal ion binding"/>
    <property type="evidence" value="ECO:0007669"/>
    <property type="project" value="UniProtKB-KW"/>
</dbReference>
<reference evidence="6 7" key="1">
    <citation type="submission" date="2017-03" db="EMBL/GenBank/DDBJ databases">
        <title>Comparative genomics of honeybee gut symbionts reveal geographically distinct and subgroup specific antibiotic resistance.</title>
        <authorList>
            <person name="Ludvigsen J."/>
            <person name="Porcellato D."/>
            <person name="Labee-Lund T.M."/>
            <person name="Amdam G.V."/>
            <person name="Rudi K."/>
        </authorList>
    </citation>
    <scope>NUCLEOTIDE SEQUENCE [LARGE SCALE GENOMIC DNA]</scope>
    <source>
        <strain evidence="6 7">A-4-12</strain>
    </source>
</reference>
<evidence type="ECO:0000313" key="7">
    <source>
        <dbReference type="Proteomes" id="UP000194968"/>
    </source>
</evidence>
<dbReference type="CDD" id="cd07720">
    <property type="entry name" value="OPHC2-like_MBL-fold"/>
    <property type="match status" value="1"/>
</dbReference>
<sequence length="278" mass="31018">MNNEFSNKELGNILVTAISDGYLEVNFDLLANIDFAECERIQRNAHQKKLNAVHINTFLVQKQGMNILIDAGAGGVKGWGGELVNNLTKLGLKATDIDAILLTHAHPDHIGGLLTSNGEVVFRNANLLISEDEYNYLQDEKSFLSASERVKNNIILARNVCKQYQDRLSFINKNQVFPNIFAIPLPGHTPGHTGYKIVGSKQSLLIWGDIVHFPYIQLLKPNVSIAFDYDPKLATETRSQVLKMVCRDNMLVGGMHFGSKGFGYIKKNRTGYEIVIDD</sequence>
<protein>
    <submittedName>
        <fullName evidence="6">MBL fold metallo-hydrolase</fullName>
    </submittedName>
</protein>
<comment type="caution">
    <text evidence="6">The sequence shown here is derived from an EMBL/GenBank/DDBJ whole genome shotgun (WGS) entry which is preliminary data.</text>
</comment>
<dbReference type="SUPFAM" id="SSF56281">
    <property type="entry name" value="Metallo-hydrolase/oxidoreductase"/>
    <property type="match status" value="1"/>
</dbReference>
<proteinExistence type="inferred from homology"/>
<dbReference type="InterPro" id="IPR001279">
    <property type="entry name" value="Metallo-B-lactamas"/>
</dbReference>
<dbReference type="GO" id="GO:0016787">
    <property type="term" value="F:hydrolase activity"/>
    <property type="evidence" value="ECO:0007669"/>
    <property type="project" value="UniProtKB-KW"/>
</dbReference>
<keyword evidence="2" id="KW-0479">Metal-binding</keyword>
<organism evidence="6 7">
    <name type="scientific">Gilliamella apis</name>
    <dbReference type="NCBI Taxonomy" id="1970738"/>
    <lineage>
        <taxon>Bacteria</taxon>
        <taxon>Pseudomonadati</taxon>
        <taxon>Pseudomonadota</taxon>
        <taxon>Gammaproteobacteria</taxon>
        <taxon>Orbales</taxon>
        <taxon>Orbaceae</taxon>
        <taxon>Gilliamella</taxon>
    </lineage>
</organism>
<evidence type="ECO:0000259" key="5">
    <source>
        <dbReference type="SMART" id="SM00849"/>
    </source>
</evidence>
<comment type="similarity">
    <text evidence="1">Belongs to the metallo-beta-lactamase superfamily.</text>
</comment>